<reference evidence="7 8" key="1">
    <citation type="journal article" date="2012" name="PLoS Pathog.">
        <title>Diverse lifestyles and strategies of plant pathogenesis encoded in the genomes of eighteen Dothideomycetes fungi.</title>
        <authorList>
            <person name="Ohm R.A."/>
            <person name="Feau N."/>
            <person name="Henrissat B."/>
            <person name="Schoch C.L."/>
            <person name="Horwitz B.A."/>
            <person name="Barry K.W."/>
            <person name="Condon B.J."/>
            <person name="Copeland A.C."/>
            <person name="Dhillon B."/>
            <person name="Glaser F."/>
            <person name="Hesse C.N."/>
            <person name="Kosti I."/>
            <person name="LaButti K."/>
            <person name="Lindquist E.A."/>
            <person name="Lucas S."/>
            <person name="Salamov A.A."/>
            <person name="Bradshaw R.E."/>
            <person name="Ciuffetti L."/>
            <person name="Hamelin R.C."/>
            <person name="Kema G.H.J."/>
            <person name="Lawrence C."/>
            <person name="Scott J.A."/>
            <person name="Spatafora J.W."/>
            <person name="Turgeon B.G."/>
            <person name="de Wit P.J.G.M."/>
            <person name="Zhong S."/>
            <person name="Goodwin S.B."/>
            <person name="Grigoriev I.V."/>
        </authorList>
    </citation>
    <scope>NUCLEOTIDE SEQUENCE [LARGE SCALE GENOMIC DNA]</scope>
    <source>
        <strain evidence="7 8">SO2202</strain>
    </source>
</reference>
<feature type="compositionally biased region" description="Basic and acidic residues" evidence="5">
    <location>
        <begin position="622"/>
        <end position="633"/>
    </location>
</feature>
<dbReference type="InterPro" id="IPR028258">
    <property type="entry name" value="Sec3-PIP2_bind"/>
</dbReference>
<keyword evidence="3" id="KW-0268">Exocytosis</keyword>
<dbReference type="InterPro" id="IPR019160">
    <property type="entry name" value="Sec3_CC"/>
</dbReference>
<feature type="domain" description="Exocyst complex component Sec3 PIP2-binding N-terminal" evidence="6">
    <location>
        <begin position="56"/>
        <end position="159"/>
    </location>
</feature>
<evidence type="ECO:0000256" key="5">
    <source>
        <dbReference type="SAM" id="MobiDB-lite"/>
    </source>
</evidence>
<feature type="compositionally biased region" description="Pro residues" evidence="5">
    <location>
        <begin position="317"/>
        <end position="326"/>
    </location>
</feature>
<dbReference type="RefSeq" id="XP_016765550.1">
    <property type="nucleotide sequence ID" value="XM_016903669.1"/>
</dbReference>
<dbReference type="Pfam" id="PF20654">
    <property type="entry name" value="Sec3_C-term"/>
    <property type="match status" value="1"/>
</dbReference>
<evidence type="ECO:0000259" key="6">
    <source>
        <dbReference type="SMART" id="SM01313"/>
    </source>
</evidence>
<evidence type="ECO:0000256" key="4">
    <source>
        <dbReference type="ARBA" id="ARBA00023054"/>
    </source>
</evidence>
<name>N1QNN0_SPHMS</name>
<organism evidence="7 8">
    <name type="scientific">Sphaerulina musiva (strain SO2202)</name>
    <name type="common">Poplar stem canker fungus</name>
    <name type="synonym">Septoria musiva</name>
    <dbReference type="NCBI Taxonomy" id="692275"/>
    <lineage>
        <taxon>Eukaryota</taxon>
        <taxon>Fungi</taxon>
        <taxon>Dikarya</taxon>
        <taxon>Ascomycota</taxon>
        <taxon>Pezizomycotina</taxon>
        <taxon>Dothideomycetes</taxon>
        <taxon>Dothideomycetidae</taxon>
        <taxon>Mycosphaerellales</taxon>
        <taxon>Mycosphaerellaceae</taxon>
        <taxon>Sphaerulina</taxon>
    </lineage>
</organism>
<protein>
    <recommendedName>
        <fullName evidence="6">Exocyst complex component Sec3 PIP2-binding N-terminal domain-containing protein</fullName>
    </recommendedName>
</protein>
<dbReference type="eggNOG" id="KOG2148">
    <property type="taxonomic scope" value="Eukaryota"/>
</dbReference>
<feature type="region of interest" description="Disordered" evidence="5">
    <location>
        <begin position="40"/>
        <end position="61"/>
    </location>
</feature>
<dbReference type="Proteomes" id="UP000016931">
    <property type="component" value="Unassembled WGS sequence"/>
</dbReference>
<evidence type="ECO:0000256" key="2">
    <source>
        <dbReference type="ARBA" id="ARBA00022448"/>
    </source>
</evidence>
<dbReference type="OrthoDB" id="27109at2759"/>
<keyword evidence="8" id="KW-1185">Reference proteome</keyword>
<dbReference type="EMBL" id="KB456260">
    <property type="protein sequence ID" value="EMF17429.1"/>
    <property type="molecule type" value="Genomic_DNA"/>
</dbReference>
<gene>
    <name evidence="7" type="ORF">SEPMUDRAFT_146468</name>
</gene>
<feature type="compositionally biased region" description="Acidic residues" evidence="5">
    <location>
        <begin position="572"/>
        <end position="582"/>
    </location>
</feature>
<dbReference type="PANTHER" id="PTHR16092">
    <property type="entry name" value="SEC3/SYNTAXIN-RELATED"/>
    <property type="match status" value="1"/>
</dbReference>
<feature type="region of interest" description="Disordered" evidence="5">
    <location>
        <begin position="453"/>
        <end position="593"/>
    </location>
</feature>
<keyword evidence="4" id="KW-0175">Coiled coil</keyword>
<evidence type="ECO:0000256" key="1">
    <source>
        <dbReference type="ARBA" id="ARBA00006518"/>
    </source>
</evidence>
<feature type="compositionally biased region" description="Basic and acidic residues" evidence="5">
    <location>
        <begin position="714"/>
        <end position="728"/>
    </location>
</feature>
<dbReference type="SMART" id="SM01313">
    <property type="entry name" value="Sec3-PIP2_bind"/>
    <property type="match status" value="1"/>
</dbReference>
<dbReference type="OMA" id="SFMRVFP"/>
<comment type="similarity">
    <text evidence="1">Belongs to the SEC3 family.</text>
</comment>
<accession>N1QNN0</accession>
<keyword evidence="2" id="KW-0813">Transport</keyword>
<feature type="region of interest" description="Disordered" evidence="5">
    <location>
        <begin position="183"/>
        <end position="432"/>
    </location>
</feature>
<feature type="region of interest" description="Disordered" evidence="5">
    <location>
        <begin position="607"/>
        <end position="682"/>
    </location>
</feature>
<dbReference type="Pfam" id="PF09763">
    <property type="entry name" value="Sec3_CC"/>
    <property type="match status" value="1"/>
</dbReference>
<feature type="compositionally biased region" description="Basic and acidic residues" evidence="5">
    <location>
        <begin position="365"/>
        <end position="392"/>
    </location>
</feature>
<dbReference type="FunFam" id="2.30.29.90:FF:000003">
    <property type="entry name" value="Exocyst complex component Sec3"/>
    <property type="match status" value="1"/>
</dbReference>
<dbReference type="InterPro" id="IPR048628">
    <property type="entry name" value="Sec3_C"/>
</dbReference>
<dbReference type="GeneID" id="27900806"/>
<dbReference type="HOGENOM" id="CLU_002075_1_0_1"/>
<evidence type="ECO:0000313" key="7">
    <source>
        <dbReference type="EMBL" id="EMF17429.1"/>
    </source>
</evidence>
<evidence type="ECO:0000256" key="3">
    <source>
        <dbReference type="ARBA" id="ARBA00022483"/>
    </source>
</evidence>
<dbReference type="GO" id="GO:0005886">
    <property type="term" value="C:plasma membrane"/>
    <property type="evidence" value="ECO:0007669"/>
    <property type="project" value="TreeGrafter"/>
</dbReference>
<dbReference type="GO" id="GO:0006893">
    <property type="term" value="P:Golgi to plasma membrane transport"/>
    <property type="evidence" value="ECO:0007669"/>
    <property type="project" value="TreeGrafter"/>
</dbReference>
<dbReference type="STRING" id="692275.N1QNN0"/>
<dbReference type="GO" id="GO:0005546">
    <property type="term" value="F:phosphatidylinositol-4,5-bisphosphate binding"/>
    <property type="evidence" value="ECO:0007669"/>
    <property type="project" value="TreeGrafter"/>
</dbReference>
<evidence type="ECO:0000313" key="8">
    <source>
        <dbReference type="Proteomes" id="UP000016931"/>
    </source>
</evidence>
<feature type="compositionally biased region" description="Basic and acidic residues" evidence="5">
    <location>
        <begin position="346"/>
        <end position="357"/>
    </location>
</feature>
<dbReference type="GO" id="GO:0000145">
    <property type="term" value="C:exocyst"/>
    <property type="evidence" value="ECO:0007669"/>
    <property type="project" value="InterPro"/>
</dbReference>
<feature type="compositionally biased region" description="Low complexity" evidence="5">
    <location>
        <begin position="197"/>
        <end position="208"/>
    </location>
</feature>
<feature type="compositionally biased region" description="Pro residues" evidence="5">
    <location>
        <begin position="460"/>
        <end position="472"/>
    </location>
</feature>
<sequence length="1545" mass="170865">MSRAERFEDEKRRIIESCFSKLDANGQLAESYITHIRIQEDGSHPSAPPPPDSPPEHKKPRLIIIAVRSTGRVRMHKARENNNGSFSIGKTWNMEELSCIESFANPPHPPQSEREASHRAWAGSEGFIVTISKPYYWQAGTSKEKDFFIASAVKIYRKYTKGQTPELRGFDDKERAQILGAFPAAAPMPAQQPPPTSRTAARPPGDGHLPPPHPPFVQRDQSRDGSRYRGSPGPPPSVSDAGRPGSGPNSRRPSDSPARFGPGMHPPSGPRPFASTEQMRQPSRDGRPEFRPGTSPAPGQLQPPMGQHGARRGDQPPSSPGLPPPGLGGESTPLRPRSPAQRSIPHSHDGASEDRNLIEAPSADGTKREAAHLFQAARDRYMNYQPHSHDPSGRTPPTRALPHLDTTPVAPAQNGHAKPPVDQAMTATSADSNGINGADAAALGAMNSYYWGPEHSIAAAPPPTSDAPPSPATPERSTRRPNAEHAASASSVDLRPAPLQARPVPENSADHVATEAGTHQVTNDAGDTAEVRPLQLSNKSALDRMNTEDASQQPSAQPALDEPETLERNLGEGEEEEEEEEEERYRPGLGPMFKKKAIADRFKKAANAASAFKPRPGGAAEKILKAKADRDGEPDGITGVVPRPQLRQKQDEQPVTPGDNEFRNGSPQEEPPRVEISSPRSPIAADHEPLEAVQKSVELHDDGPQVQAVTTELNHEDNATNEKTEQRHAQQPQVKIKRRSAQQERYLASLGIDRALMADKGLDFELVLSEFGWSSNILQPKQLAILDHDIRREHSRIEAGSWLSDADSSREERILHVEGLLDKAIAECDELEGLLTLYHVELSSLNDDIAYIEAQSQGLQVQSANQKLLQTELQGLVDTMSLDRSVMEPLRYGNLADAAALEEIEISLVKLYRAMLTMDPKLRSNTQSLSRVRGAMGENETSEMVALQEKKKVYDRESTEFCQRLMQFLDARFTNSANSIKGRILRIPNGGGLARLNPDAFGELRNGLWMYSPILLFTKELNELAWMTLLRMYQQRAGLLYKDTFKENIQNWKRAARANTGDEGDILFTSLEREDPASGGLTSTARKLTVKRSQTLAKTLRNASGDKQGISEHKRPGAMMRAQAFAGAIDEMAPLVNREQNFIVDLFHVSSTETADFVDAVQSCPPASRRGTNLLERKPVEPNREVAGLVTNTMLKTFDFFLGETKAMQDWAVSDDPVQGVGVLATLCRHAYYLQDTNQDYLTQLLENLTGSLKTRFNKFVDDQIRAIEDTKVKIKKRKGVIAFMKIFPHFSAAVENTFASVAGVDYDGPAACVLDVRKLVDDAYERMNRTMFDSLKVIAKESPTAGVSAGKPPHTGQDDPEDKEMLNYHILLIENMNHYIEEVDDGGRDGVLAEWKGRALMERREALEAYVTRVIRRPLGKLLDMLESAESIIATYPGNPGALAARPSYSRKTMRTMLSTHDSKEVRRGIDTLRKRIEKHFGEADDEQLSRGLVAFVCKECERSYERVLERLEKLVEEAYPRAEGEKDVVIDFTKADIQAGFRR</sequence>
<dbReference type="GO" id="GO:0006887">
    <property type="term" value="P:exocytosis"/>
    <property type="evidence" value="ECO:0007669"/>
    <property type="project" value="UniProtKB-KW"/>
</dbReference>
<dbReference type="CDD" id="cd13315">
    <property type="entry name" value="PH_Sec3"/>
    <property type="match status" value="1"/>
</dbReference>
<dbReference type="Gene3D" id="2.30.29.90">
    <property type="match status" value="1"/>
</dbReference>
<dbReference type="PANTHER" id="PTHR16092:SF14">
    <property type="entry name" value="EXOCYST COMPLEX COMPONENT 1 ISOFORM X1"/>
    <property type="match status" value="1"/>
</dbReference>
<feature type="region of interest" description="Disordered" evidence="5">
    <location>
        <begin position="714"/>
        <end position="740"/>
    </location>
</feature>
<dbReference type="Pfam" id="PF15277">
    <property type="entry name" value="Sec3-PIP2_bind"/>
    <property type="match status" value="1"/>
</dbReference>
<proteinExistence type="inferred from homology"/>